<gene>
    <name evidence="1" type="ORF">PHA8399_01612</name>
</gene>
<name>A0A0N7M4F5_9RHOB</name>
<dbReference type="RefSeq" id="WP_058285636.1">
    <property type="nucleotide sequence ID" value="NZ_CYSR01000019.1"/>
</dbReference>
<protein>
    <submittedName>
        <fullName evidence="1">Uncharacterized protein</fullName>
    </submittedName>
</protein>
<proteinExistence type="predicted"/>
<accession>A0A0N7M4F5</accession>
<evidence type="ECO:0000313" key="1">
    <source>
        <dbReference type="EMBL" id="CUH99490.1"/>
    </source>
</evidence>
<dbReference type="EMBL" id="CYSR01000019">
    <property type="protein sequence ID" value="CUH99490.1"/>
    <property type="molecule type" value="Genomic_DNA"/>
</dbReference>
<reference evidence="1 2" key="1">
    <citation type="submission" date="2015-09" db="EMBL/GenBank/DDBJ databases">
        <authorList>
            <consortium name="Swine Surveillance"/>
        </authorList>
    </citation>
    <scope>NUCLEOTIDE SEQUENCE [LARGE SCALE GENOMIC DNA]</scope>
    <source>
        <strain evidence="1 2">CECT 8399</strain>
    </source>
</reference>
<organism evidence="1 2">
    <name type="scientific">Leisingera aquaemixtae</name>
    <dbReference type="NCBI Taxonomy" id="1396826"/>
    <lineage>
        <taxon>Bacteria</taxon>
        <taxon>Pseudomonadati</taxon>
        <taxon>Pseudomonadota</taxon>
        <taxon>Alphaproteobacteria</taxon>
        <taxon>Rhodobacterales</taxon>
        <taxon>Roseobacteraceae</taxon>
        <taxon>Leisingera</taxon>
    </lineage>
</organism>
<dbReference type="Proteomes" id="UP000051326">
    <property type="component" value="Unassembled WGS sequence"/>
</dbReference>
<sequence>MDIPEQSGISDRELATNLDKQFELLEAAYASKDAEVIDQALHRIVDIRRQLKQGLLDWIEKG</sequence>
<dbReference type="AlphaFoldDB" id="A0A0N7M4F5"/>
<evidence type="ECO:0000313" key="2">
    <source>
        <dbReference type="Proteomes" id="UP000051326"/>
    </source>
</evidence>